<evidence type="ECO:0000256" key="4">
    <source>
        <dbReference type="SAM" id="MobiDB-lite"/>
    </source>
</evidence>
<keyword evidence="2" id="KW-0804">Transcription</keyword>
<feature type="region of interest" description="Disordered" evidence="4">
    <location>
        <begin position="227"/>
        <end position="295"/>
    </location>
</feature>
<evidence type="ECO:0000256" key="1">
    <source>
        <dbReference type="ARBA" id="ARBA00004123"/>
    </source>
</evidence>
<dbReference type="Gene3D" id="2.130.10.10">
    <property type="entry name" value="YVTN repeat-like/Quinoprotein amine dehydrogenase"/>
    <property type="match status" value="1"/>
</dbReference>
<accession>A0A4U5LV22</accession>
<dbReference type="Proteomes" id="UP000298663">
    <property type="component" value="Unassembled WGS sequence"/>
</dbReference>
<dbReference type="AlphaFoldDB" id="A0A4U5LV22"/>
<organism evidence="5 6">
    <name type="scientific">Steinernema carpocapsae</name>
    <name type="common">Entomopathogenic nematode</name>
    <dbReference type="NCBI Taxonomy" id="34508"/>
    <lineage>
        <taxon>Eukaryota</taxon>
        <taxon>Metazoa</taxon>
        <taxon>Ecdysozoa</taxon>
        <taxon>Nematoda</taxon>
        <taxon>Chromadorea</taxon>
        <taxon>Rhabditida</taxon>
        <taxon>Tylenchina</taxon>
        <taxon>Panagrolaimomorpha</taxon>
        <taxon>Strongyloidoidea</taxon>
        <taxon>Steinernematidae</taxon>
        <taxon>Steinernema</taxon>
    </lineage>
</organism>
<keyword evidence="3" id="KW-0539">Nucleus</keyword>
<evidence type="ECO:0000313" key="5">
    <source>
        <dbReference type="EMBL" id="TKR59984.1"/>
    </source>
</evidence>
<comment type="subcellular location">
    <subcellularLocation>
        <location evidence="1">Nucleus</location>
    </subcellularLocation>
</comment>
<dbReference type="SUPFAM" id="SSF50978">
    <property type="entry name" value="WD40 repeat-like"/>
    <property type="match status" value="1"/>
</dbReference>
<proteinExistence type="predicted"/>
<gene>
    <name evidence="5" type="ORF">L596_029584</name>
</gene>
<dbReference type="InterPro" id="IPR015943">
    <property type="entry name" value="WD40/YVTN_repeat-like_dom_sf"/>
</dbReference>
<feature type="region of interest" description="Disordered" evidence="4">
    <location>
        <begin position="104"/>
        <end position="156"/>
    </location>
</feature>
<feature type="compositionally biased region" description="Low complexity" evidence="4">
    <location>
        <begin position="143"/>
        <end position="154"/>
    </location>
</feature>
<feature type="region of interest" description="Disordered" evidence="4">
    <location>
        <begin position="675"/>
        <end position="731"/>
    </location>
</feature>
<feature type="region of interest" description="Disordered" evidence="4">
    <location>
        <begin position="557"/>
        <end position="577"/>
    </location>
</feature>
<name>A0A4U5LV22_STECR</name>
<evidence type="ECO:0000256" key="3">
    <source>
        <dbReference type="ARBA" id="ARBA00023242"/>
    </source>
</evidence>
<dbReference type="PANTHER" id="PTHR15052">
    <property type="entry name" value="RNA POLYMERASE III TRANSCRIPTION INITIATION FACTOR COMPLEX SUBUNIT"/>
    <property type="match status" value="1"/>
</dbReference>
<dbReference type="PANTHER" id="PTHR15052:SF2">
    <property type="entry name" value="GENERAL TRANSCRIPTION FACTOR 3C POLYPEPTIDE 2"/>
    <property type="match status" value="1"/>
</dbReference>
<dbReference type="GO" id="GO:0006383">
    <property type="term" value="P:transcription by RNA polymerase III"/>
    <property type="evidence" value="ECO:0007669"/>
    <property type="project" value="TreeGrafter"/>
</dbReference>
<dbReference type="InterPro" id="IPR036322">
    <property type="entry name" value="WD40_repeat_dom_sf"/>
</dbReference>
<dbReference type="GO" id="GO:0005634">
    <property type="term" value="C:nucleus"/>
    <property type="evidence" value="ECO:0007669"/>
    <property type="project" value="UniProtKB-SubCell"/>
</dbReference>
<evidence type="ECO:0000256" key="2">
    <source>
        <dbReference type="ARBA" id="ARBA00023163"/>
    </source>
</evidence>
<reference evidence="5 6" key="2">
    <citation type="journal article" date="2019" name="G3 (Bethesda)">
        <title>Hybrid Assembly of the Genome of the Entomopathogenic Nematode Steinernema carpocapsae Identifies the X-Chromosome.</title>
        <authorList>
            <person name="Serra L."/>
            <person name="Macchietto M."/>
            <person name="Macias-Munoz A."/>
            <person name="McGill C.J."/>
            <person name="Rodriguez I.M."/>
            <person name="Rodriguez B."/>
            <person name="Murad R."/>
            <person name="Mortazavi A."/>
        </authorList>
    </citation>
    <scope>NUCLEOTIDE SEQUENCE [LARGE SCALE GENOMIC DNA]</scope>
    <source>
        <strain evidence="5 6">ALL</strain>
    </source>
</reference>
<comment type="caution">
    <text evidence="5">The sequence shown here is derived from an EMBL/GenBank/DDBJ whole genome shotgun (WGS) entry which is preliminary data.</text>
</comment>
<reference evidence="5 6" key="1">
    <citation type="journal article" date="2015" name="Genome Biol.">
        <title>Comparative genomics of Steinernema reveals deeply conserved gene regulatory networks.</title>
        <authorList>
            <person name="Dillman A.R."/>
            <person name="Macchietto M."/>
            <person name="Porter C.F."/>
            <person name="Rogers A."/>
            <person name="Williams B."/>
            <person name="Antoshechkin I."/>
            <person name="Lee M.M."/>
            <person name="Goodwin Z."/>
            <person name="Lu X."/>
            <person name="Lewis E.E."/>
            <person name="Goodrich-Blair H."/>
            <person name="Stock S.P."/>
            <person name="Adams B.J."/>
            <person name="Sternberg P.W."/>
            <person name="Mortazavi A."/>
        </authorList>
    </citation>
    <scope>NUCLEOTIDE SEQUENCE [LARGE SCALE GENOMIC DNA]</scope>
    <source>
        <strain evidence="5 6">ALL</strain>
    </source>
</reference>
<protein>
    <submittedName>
        <fullName evidence="5">Uncharacterized protein</fullName>
    </submittedName>
</protein>
<feature type="compositionally biased region" description="Basic and acidic residues" evidence="4">
    <location>
        <begin position="263"/>
        <end position="278"/>
    </location>
</feature>
<sequence>MFLSDDAADSCLDRQRRGFLMPEAACLLCDFVRYPLLSYLGSDSARFSIIRRYSRSAAARGAVQDLSVWVRISPDDVHFFAHPRPFRCFPQLIGLSFQIQMPAERKRSRRLSPPAEPATPGPLRRSSRRSAALRTPKETPEASRQSSPSSFDPSALEDPETALKMYEGFADASEFLSIIPKANQEKFLKAVVAANGGKMRCANASCSKKTFATGIGLVRHLRTCPNTPGKEEAPMRRSVRVPIKREKYSPTLQTQLSPPPKIEPVELKEPPKTRESKAKSISRPSSRLSKEEAVDSTAGENMEYAEFSANMGSWNALTKKTKQALIKKAISESEDGSVKCLNDDCEETFSKVDQVINHLTSCFVPLFLTFMGKIDEYRSFGGHIERKKLIRDALMSGYEVLDCLNKEAKNCEQQYGNAQSMFYHLERCNLDYEKRPWECYRCHYKGVASESQAHLEMCSKMSAANPLGPYLQDESDDEDEVEMFSDDFDPSSDNVDSDPDVEISHKRIKKEILEDSLEVTKPKRSRRSTKKTKAMGEEGALAVLQNGATRVDKMGRSFQSRTAASVSMGRMPESGSRLSIHKGRKRFKFKSNAAQIGPPSIVDRQRYDHQIAKSRKSYFDDPTHKVVDGAVGDRLRFTIQGMEVKALRECHDAESWLNRTSVGFRVPLPIPKENRVVKTPKRRGRPPKNASCDEENESLMDLSELDSSLVENESEASPSPAPPVVNDPTPGELTHLKLFESKAFKYSIEQQKTLCNTSRVSPHRTEDVDIEGEALYIGGPVSALAVCPRKLDEAREVVAVTTFPDDDMLIPHYNHRPENPLDRVQFYTYEPAKPGNARLWFLLEARHGYVLDMAWCPLREMATEEDERDILGYLAVASSLGVIAIYCIPKEPHLSDSIDTPLISLPPALILRHAPCILQSGLETSEIPIQSVAWSPYDGGRHIGAVSAAGKAFVCDLTSDDNDVIDLTDDYWESPPTNICFLNFDEVSIAFRQKQVRVYNFSTGDLVLTEDTTKSAGACVSVQPVLMNGAFVFQSDMISYGDVLVESAVFMTMGVEEGYLLVPLEMKHEVRLMKMAMCENTGIVVSIGLDGRMYASLNGRLSAHESLTDYNFNFILPRLRLVRRRIQGKEEDDVFNSQEEIVNGLALDLQFGDRYTHGVKEMVPNKLNKLPEVTVDRRIESLTALEISRHTPGLTITGGDAGLLFIVPATL</sequence>
<dbReference type="GO" id="GO:0000127">
    <property type="term" value="C:transcription factor TFIIIC complex"/>
    <property type="evidence" value="ECO:0007669"/>
    <property type="project" value="TreeGrafter"/>
</dbReference>
<keyword evidence="6" id="KW-1185">Reference proteome</keyword>
<dbReference type="InterPro" id="IPR052416">
    <property type="entry name" value="GTF3C_component"/>
</dbReference>
<dbReference type="OrthoDB" id="3535323at2759"/>
<dbReference type="EMBL" id="AZBU02000012">
    <property type="protein sequence ID" value="TKR59984.1"/>
    <property type="molecule type" value="Genomic_DNA"/>
</dbReference>
<evidence type="ECO:0000313" key="6">
    <source>
        <dbReference type="Proteomes" id="UP000298663"/>
    </source>
</evidence>
<feature type="compositionally biased region" description="Low complexity" evidence="4">
    <location>
        <begin position="699"/>
        <end position="718"/>
    </location>
</feature>